<dbReference type="InterPro" id="IPR026881">
    <property type="entry name" value="WYL_dom"/>
</dbReference>
<sequence length="318" mass="36359">MHKRSSTQESVLLAIELLKRIPRHTKITATELRDQLAAAGHVRNLRSIQRLLSTLSEDLEIECDTRNKPYGYRWKERSNGLNLPVLSEQESLLLALAQEHLRHLLPQNLFKSMEGFFSQAQSNLNPYSKAKKEREWLQKVRVVSTTQPLLPPQVDATVLEEVSNALYANKWLEIEYRNANDKVTNSKVMPLGLAQQGPRLYLACRFDGHDNERSLALHRIAKAKATPFEFERPQFDLEQYDADGRFGFGEGVKVRLTFVITKIAGRHLLESPLALDQTVIDQGEEYQICATVVDTAQLEWWLRGFGTQVRNVVRASLL</sequence>
<protein>
    <submittedName>
        <fullName evidence="2">WYL domain-containing protein</fullName>
    </submittedName>
</protein>
<evidence type="ECO:0000313" key="2">
    <source>
        <dbReference type="EMBL" id="MBC3833641.1"/>
    </source>
</evidence>
<keyword evidence="3" id="KW-1185">Reference proteome</keyword>
<reference evidence="2 3" key="1">
    <citation type="submission" date="2020-08" db="EMBL/GenBank/DDBJ databases">
        <title>Novel species isolated from subtropical streams in China.</title>
        <authorList>
            <person name="Lu H."/>
        </authorList>
    </citation>
    <scope>NUCLEOTIDE SEQUENCE [LARGE SCALE GENOMIC DNA]</scope>
    <source>
        <strain evidence="2 3">KCTC 52442</strain>
    </source>
</reference>
<proteinExistence type="predicted"/>
<accession>A0ABR6XVZ2</accession>
<evidence type="ECO:0000259" key="1">
    <source>
        <dbReference type="Pfam" id="PF13280"/>
    </source>
</evidence>
<name>A0ABR6XVZ2_9BURK</name>
<comment type="caution">
    <text evidence="2">The sequence shown here is derived from an EMBL/GenBank/DDBJ whole genome shotgun (WGS) entry which is preliminary data.</text>
</comment>
<gene>
    <name evidence="2" type="ORF">H8K33_19195</name>
</gene>
<evidence type="ECO:0000313" key="3">
    <source>
        <dbReference type="Proteomes" id="UP000643610"/>
    </source>
</evidence>
<dbReference type="Pfam" id="PF13280">
    <property type="entry name" value="WYL"/>
    <property type="match status" value="1"/>
</dbReference>
<dbReference type="PROSITE" id="PS52050">
    <property type="entry name" value="WYL"/>
    <property type="match status" value="1"/>
</dbReference>
<dbReference type="PANTHER" id="PTHR34580:SF1">
    <property type="entry name" value="PROTEIN PAFC"/>
    <property type="match status" value="1"/>
</dbReference>
<organism evidence="2 3">
    <name type="scientific">Undibacterium amnicola</name>
    <dbReference type="NCBI Taxonomy" id="1834038"/>
    <lineage>
        <taxon>Bacteria</taxon>
        <taxon>Pseudomonadati</taxon>
        <taxon>Pseudomonadota</taxon>
        <taxon>Betaproteobacteria</taxon>
        <taxon>Burkholderiales</taxon>
        <taxon>Oxalobacteraceae</taxon>
        <taxon>Undibacterium</taxon>
    </lineage>
</organism>
<dbReference type="PANTHER" id="PTHR34580">
    <property type="match status" value="1"/>
</dbReference>
<feature type="domain" description="WYL" evidence="1">
    <location>
        <begin position="158"/>
        <end position="224"/>
    </location>
</feature>
<dbReference type="InterPro" id="IPR051534">
    <property type="entry name" value="CBASS_pafABC_assoc_protein"/>
</dbReference>
<dbReference type="Proteomes" id="UP000643610">
    <property type="component" value="Unassembled WGS sequence"/>
</dbReference>
<dbReference type="EMBL" id="JACOFU010000012">
    <property type="protein sequence ID" value="MBC3833641.1"/>
    <property type="molecule type" value="Genomic_DNA"/>
</dbReference>